<evidence type="ECO:0000313" key="4">
    <source>
        <dbReference type="EMBL" id="HGF87540.1"/>
    </source>
</evidence>
<evidence type="ECO:0000256" key="1">
    <source>
        <dbReference type="SAM" id="Phobius"/>
    </source>
</evidence>
<evidence type="ECO:0000313" key="3">
    <source>
        <dbReference type="EMBL" id="HFW31853.1"/>
    </source>
</evidence>
<dbReference type="EMBL" id="DTLB01000013">
    <property type="protein sequence ID" value="HFW31853.1"/>
    <property type="molecule type" value="Genomic_DNA"/>
</dbReference>
<reference evidence="3" key="1">
    <citation type="journal article" date="2020" name="mSystems">
        <title>Genome- and Community-Level Interaction Insights into Carbon Utilization and Element Cycling Functions of Hydrothermarchaeota in Hydrothermal Sediment.</title>
        <authorList>
            <person name="Zhou Z."/>
            <person name="Liu Y."/>
            <person name="Xu W."/>
            <person name="Pan J."/>
            <person name="Luo Z.H."/>
            <person name="Li M."/>
        </authorList>
    </citation>
    <scope>NUCLEOTIDE SEQUENCE [LARGE SCALE GENOMIC DNA]</scope>
    <source>
        <strain evidence="2">SpSt-12</strain>
        <strain evidence="4">SpSt-38</strain>
        <strain evidence="3">SpSt-87</strain>
    </source>
</reference>
<dbReference type="EMBL" id="DSCQ01000013">
    <property type="protein sequence ID" value="HET20675.1"/>
    <property type="molecule type" value="Genomic_DNA"/>
</dbReference>
<dbReference type="InterPro" id="IPR055943">
    <property type="entry name" value="DUF7521"/>
</dbReference>
<dbReference type="EMBL" id="DSQD01000119">
    <property type="protein sequence ID" value="HGF87540.1"/>
    <property type="molecule type" value="Genomic_DNA"/>
</dbReference>
<keyword evidence="1" id="KW-0812">Transmembrane</keyword>
<proteinExistence type="predicted"/>
<dbReference type="AlphaFoldDB" id="A0A7C3MAW9"/>
<feature type="transmembrane region" description="Helical" evidence="1">
    <location>
        <begin position="38"/>
        <end position="60"/>
    </location>
</feature>
<name>A0A7C3MAW9_ARCFL</name>
<keyword evidence="1" id="KW-1133">Transmembrane helix</keyword>
<feature type="transmembrane region" description="Helical" evidence="1">
    <location>
        <begin position="6"/>
        <end position="26"/>
    </location>
</feature>
<comment type="caution">
    <text evidence="3">The sequence shown here is derived from an EMBL/GenBank/DDBJ whole genome shotgun (WGS) entry which is preliminary data.</text>
</comment>
<keyword evidence="1" id="KW-0472">Membrane</keyword>
<feature type="transmembrane region" description="Helical" evidence="1">
    <location>
        <begin position="66"/>
        <end position="88"/>
    </location>
</feature>
<accession>A0A7C3MAW9</accession>
<gene>
    <name evidence="2" type="ORF">ENN70_00885</name>
    <name evidence="4" type="ORF">ENR21_03850</name>
    <name evidence="3" type="ORF">ENW66_02715</name>
</gene>
<sequence>MSYFYILTLILTAVYLLIGGGFIIYIYDTYKRTKQEFLIYLSIGFFLLIVGAALPVLTFVANVLDMSLVVVAILMQIAGLSSIFYSIVR</sequence>
<dbReference type="Pfam" id="PF24365">
    <property type="entry name" value="DUF7521"/>
    <property type="match status" value="1"/>
</dbReference>
<protein>
    <submittedName>
        <fullName evidence="3">Uncharacterized protein</fullName>
    </submittedName>
</protein>
<evidence type="ECO:0000313" key="2">
    <source>
        <dbReference type="EMBL" id="HET20675.1"/>
    </source>
</evidence>
<organism evidence="3">
    <name type="scientific">Archaeoglobus fulgidus</name>
    <dbReference type="NCBI Taxonomy" id="2234"/>
    <lineage>
        <taxon>Archaea</taxon>
        <taxon>Methanobacteriati</taxon>
        <taxon>Methanobacteriota</taxon>
        <taxon>Archaeoglobi</taxon>
        <taxon>Archaeoglobales</taxon>
        <taxon>Archaeoglobaceae</taxon>
        <taxon>Archaeoglobus</taxon>
    </lineage>
</organism>